<proteinExistence type="predicted"/>
<keyword evidence="13" id="KW-1185">Reference proteome</keyword>
<dbReference type="Pfam" id="PF07730">
    <property type="entry name" value="HisKA_3"/>
    <property type="match status" value="1"/>
</dbReference>
<dbReference type="InterPro" id="IPR011712">
    <property type="entry name" value="Sig_transdc_His_kin_sub3_dim/P"/>
</dbReference>
<evidence type="ECO:0000256" key="4">
    <source>
        <dbReference type="ARBA" id="ARBA00022679"/>
    </source>
</evidence>
<evidence type="ECO:0000256" key="7">
    <source>
        <dbReference type="ARBA" id="ARBA00022840"/>
    </source>
</evidence>
<evidence type="ECO:0000259" key="10">
    <source>
        <dbReference type="Pfam" id="PF02518"/>
    </source>
</evidence>
<comment type="caution">
    <text evidence="12">The sequence shown here is derived from an EMBL/GenBank/DDBJ whole genome shotgun (WGS) entry which is preliminary data.</text>
</comment>
<keyword evidence="9" id="KW-0812">Transmembrane</keyword>
<keyword evidence="3" id="KW-0597">Phosphoprotein</keyword>
<dbReference type="Gene3D" id="3.30.565.10">
    <property type="entry name" value="Histidine kinase-like ATPase, C-terminal domain"/>
    <property type="match status" value="1"/>
</dbReference>
<evidence type="ECO:0000313" key="12">
    <source>
        <dbReference type="EMBL" id="GAA0940148.1"/>
    </source>
</evidence>
<keyword evidence="8" id="KW-0902">Two-component regulatory system</keyword>
<evidence type="ECO:0000259" key="11">
    <source>
        <dbReference type="Pfam" id="PF07730"/>
    </source>
</evidence>
<feature type="transmembrane region" description="Helical" evidence="9">
    <location>
        <begin position="25"/>
        <end position="44"/>
    </location>
</feature>
<evidence type="ECO:0000256" key="1">
    <source>
        <dbReference type="ARBA" id="ARBA00000085"/>
    </source>
</evidence>
<evidence type="ECO:0000256" key="8">
    <source>
        <dbReference type="ARBA" id="ARBA00023012"/>
    </source>
</evidence>
<feature type="transmembrane region" description="Helical" evidence="9">
    <location>
        <begin position="119"/>
        <end position="135"/>
    </location>
</feature>
<keyword evidence="7" id="KW-0067">ATP-binding</keyword>
<keyword evidence="9" id="KW-0472">Membrane</keyword>
<sequence>MRIWSDGPFKPRVAPVNADRGGMRVWSSGGLLVLSVAASLAIRVEPPYRELDVFGGALCVLSALALLWWRTAPLRALAAACAVLVVNAAAGYAATLVHWPLWVALFACFSSYGDRRRRIVCVLVFLVGLLGYVLLDRDPLETVPGIAMGFLIATVGGDAVCSRRAYNEAAEARLLLEERARLARELHDALGHAVNVMVMQAAVGRRVFADDPEFAREALGHVETLGRGALQELDQVIRALSPEDGMPVTTDLPALAERVRAAGRELALDVQRVELSPSGSRALNRIIQEAVTNALRHTDAGVIRVSLEQEGDEVRLEVGNAGRDFALPVPGRGLSNMRRRALAEGGEFHAGPAPDGFLVRAVLPVRAPA</sequence>
<comment type="catalytic activity">
    <reaction evidence="1">
        <text>ATP + protein L-histidine = ADP + protein N-phospho-L-histidine.</text>
        <dbReference type="EC" id="2.7.13.3"/>
    </reaction>
</comment>
<reference evidence="12 13" key="1">
    <citation type="journal article" date="2019" name="Int. J. Syst. Evol. Microbiol.">
        <title>The Global Catalogue of Microorganisms (GCM) 10K type strain sequencing project: providing services to taxonomists for standard genome sequencing and annotation.</title>
        <authorList>
            <consortium name="The Broad Institute Genomics Platform"/>
            <consortium name="The Broad Institute Genome Sequencing Center for Infectious Disease"/>
            <person name="Wu L."/>
            <person name="Ma J."/>
        </authorList>
    </citation>
    <scope>NUCLEOTIDE SEQUENCE [LARGE SCALE GENOMIC DNA]</scope>
    <source>
        <strain evidence="12 13">JCM 10696</strain>
    </source>
</reference>
<dbReference type="Proteomes" id="UP001500665">
    <property type="component" value="Unassembled WGS sequence"/>
</dbReference>
<keyword evidence="6" id="KW-0418">Kinase</keyword>
<dbReference type="InterPro" id="IPR050482">
    <property type="entry name" value="Sensor_HK_TwoCompSys"/>
</dbReference>
<keyword evidence="9" id="KW-1133">Transmembrane helix</keyword>
<evidence type="ECO:0000256" key="6">
    <source>
        <dbReference type="ARBA" id="ARBA00022777"/>
    </source>
</evidence>
<feature type="transmembrane region" description="Helical" evidence="9">
    <location>
        <begin position="76"/>
        <end position="107"/>
    </location>
</feature>
<feature type="transmembrane region" description="Helical" evidence="9">
    <location>
        <begin position="51"/>
        <end position="70"/>
    </location>
</feature>
<dbReference type="InterPro" id="IPR003594">
    <property type="entry name" value="HATPase_dom"/>
</dbReference>
<dbReference type="EMBL" id="BAAAHH010000002">
    <property type="protein sequence ID" value="GAA0940148.1"/>
    <property type="molecule type" value="Genomic_DNA"/>
</dbReference>
<evidence type="ECO:0000256" key="2">
    <source>
        <dbReference type="ARBA" id="ARBA00012438"/>
    </source>
</evidence>
<dbReference type="Pfam" id="PF02518">
    <property type="entry name" value="HATPase_c"/>
    <property type="match status" value="1"/>
</dbReference>
<dbReference type="PANTHER" id="PTHR24421">
    <property type="entry name" value="NITRATE/NITRITE SENSOR PROTEIN NARX-RELATED"/>
    <property type="match status" value="1"/>
</dbReference>
<protein>
    <recommendedName>
        <fullName evidence="2">histidine kinase</fullName>
        <ecNumber evidence="2">2.7.13.3</ecNumber>
    </recommendedName>
</protein>
<dbReference type="PANTHER" id="PTHR24421:SF10">
    <property type="entry name" value="NITRATE_NITRITE SENSOR PROTEIN NARQ"/>
    <property type="match status" value="1"/>
</dbReference>
<dbReference type="EC" id="2.7.13.3" evidence="2"/>
<organism evidence="12 13">
    <name type="scientific">Actinocorallia libanotica</name>
    <dbReference type="NCBI Taxonomy" id="46162"/>
    <lineage>
        <taxon>Bacteria</taxon>
        <taxon>Bacillati</taxon>
        <taxon>Actinomycetota</taxon>
        <taxon>Actinomycetes</taxon>
        <taxon>Streptosporangiales</taxon>
        <taxon>Thermomonosporaceae</taxon>
        <taxon>Actinocorallia</taxon>
    </lineage>
</organism>
<dbReference type="InterPro" id="IPR036890">
    <property type="entry name" value="HATPase_C_sf"/>
</dbReference>
<accession>A0ABN1QB20</accession>
<keyword evidence="4" id="KW-0808">Transferase</keyword>
<name>A0ABN1QB20_9ACTN</name>
<dbReference type="Gene3D" id="1.20.5.1930">
    <property type="match status" value="1"/>
</dbReference>
<dbReference type="RefSeq" id="WP_344237020.1">
    <property type="nucleotide sequence ID" value="NZ_BAAAHH010000002.1"/>
</dbReference>
<evidence type="ECO:0000256" key="5">
    <source>
        <dbReference type="ARBA" id="ARBA00022741"/>
    </source>
</evidence>
<keyword evidence="5" id="KW-0547">Nucleotide-binding</keyword>
<feature type="domain" description="Histidine kinase/HSP90-like ATPase" evidence="10">
    <location>
        <begin position="281"/>
        <end position="350"/>
    </location>
</feature>
<evidence type="ECO:0000313" key="13">
    <source>
        <dbReference type="Proteomes" id="UP001500665"/>
    </source>
</evidence>
<gene>
    <name evidence="12" type="ORF">GCM10009550_09320</name>
</gene>
<feature type="domain" description="Signal transduction histidine kinase subgroup 3 dimerisation and phosphoacceptor" evidence="11">
    <location>
        <begin position="178"/>
        <end position="244"/>
    </location>
</feature>
<evidence type="ECO:0000256" key="3">
    <source>
        <dbReference type="ARBA" id="ARBA00022553"/>
    </source>
</evidence>
<dbReference type="CDD" id="cd16917">
    <property type="entry name" value="HATPase_UhpB-NarQ-NarX-like"/>
    <property type="match status" value="1"/>
</dbReference>
<dbReference type="SUPFAM" id="SSF55874">
    <property type="entry name" value="ATPase domain of HSP90 chaperone/DNA topoisomerase II/histidine kinase"/>
    <property type="match status" value="1"/>
</dbReference>
<evidence type="ECO:0000256" key="9">
    <source>
        <dbReference type="SAM" id="Phobius"/>
    </source>
</evidence>